<evidence type="ECO:0008006" key="7">
    <source>
        <dbReference type="Google" id="ProtNLM"/>
    </source>
</evidence>
<dbReference type="GO" id="GO:0007155">
    <property type="term" value="P:cell adhesion"/>
    <property type="evidence" value="ECO:0007669"/>
    <property type="project" value="InterPro"/>
</dbReference>
<evidence type="ECO:0000313" key="3">
    <source>
        <dbReference type="EMBL" id="MBQ0269827.1"/>
    </source>
</evidence>
<name>A0A345LY32_9GAMM</name>
<evidence type="ECO:0000259" key="2">
    <source>
        <dbReference type="Pfam" id="PF24223"/>
    </source>
</evidence>
<dbReference type="InterPro" id="IPR036937">
    <property type="entry name" value="Adhesion_dom_fimbrial_sf"/>
</dbReference>
<dbReference type="CDD" id="cd22566">
    <property type="entry name" value="MrpH-like"/>
    <property type="match status" value="1"/>
</dbReference>
<dbReference type="InterPro" id="IPR057009">
    <property type="entry name" value="MrpH_N"/>
</dbReference>
<evidence type="ECO:0000313" key="4">
    <source>
        <dbReference type="EMBL" id="MDT0132182.1"/>
    </source>
</evidence>
<accession>A0A345LY32</accession>
<dbReference type="RefSeq" id="WP_102140231.1">
    <property type="nucleotide sequence ID" value="NZ_CP031123.2"/>
</dbReference>
<dbReference type="EMBL" id="JANAVW010000001">
    <property type="protein sequence ID" value="MDT0132182.1"/>
    <property type="molecule type" value="Genomic_DNA"/>
</dbReference>
<dbReference type="Proteomes" id="UP001252207">
    <property type="component" value="Unassembled WGS sequence"/>
</dbReference>
<sequence length="287" mass="30884">MGKRIQQLLLAIPFLFFGLGSYGSTYFSYVEEVESLSKHENIYHFVIEYWKENSPYEGNPCQSVLGSKGAKRCYFTINHLHSGKETGGIASRADWSCDVNFATYTTMAAIIRDANAICGLSFPRTGSSQHSGAITTDECVGIFLATSKGAQGKMLPGGICGIAPPPAGKCYFTSPTGNANSLELDHGPLNADELNGDVETGLFYIQCNKDMSVKVSSNLQQDNVYLRPNGELQSHVTLNNQSAAKGVVQSVRANQVWPVQVASTLKTNGAVAPGKFSGRITLVLTIP</sequence>
<dbReference type="EMBL" id="JAGKLY010000008">
    <property type="protein sequence ID" value="MBQ0269827.1"/>
    <property type="molecule type" value="Genomic_DNA"/>
</dbReference>
<keyword evidence="6" id="KW-1185">Reference proteome</keyword>
<dbReference type="Gene3D" id="2.60.40.1090">
    <property type="entry name" value="Fimbrial-type adhesion domain"/>
    <property type="match status" value="1"/>
</dbReference>
<proteinExistence type="predicted"/>
<dbReference type="InterPro" id="IPR057010">
    <property type="entry name" value="MrpH_C"/>
</dbReference>
<feature type="domain" description="Fimbrial adhesin MrpH N-terminal" evidence="1">
    <location>
        <begin position="24"/>
        <end position="168"/>
    </location>
</feature>
<evidence type="ECO:0000313" key="6">
    <source>
        <dbReference type="Proteomes" id="UP001252207"/>
    </source>
</evidence>
<comment type="caution">
    <text evidence="3">The sequence shown here is derived from an EMBL/GenBank/DDBJ whole genome shotgun (WGS) entry which is preliminary data.</text>
</comment>
<dbReference type="AlphaFoldDB" id="A0A345LY32"/>
<dbReference type="Pfam" id="PF24222">
    <property type="entry name" value="MrpH_N"/>
    <property type="match status" value="1"/>
</dbReference>
<dbReference type="GO" id="GO:0009289">
    <property type="term" value="C:pilus"/>
    <property type="evidence" value="ECO:0007669"/>
    <property type="project" value="InterPro"/>
</dbReference>
<dbReference type="GeneID" id="89488533"/>
<reference evidence="4 6" key="2">
    <citation type="submission" date="2022-06" db="EMBL/GenBank/DDBJ databases">
        <title>Chromosome and plasmid sequencings of Enterobacteriales species co-exiting double carbapenemases.</title>
        <authorList>
            <person name="Fu Y."/>
        </authorList>
    </citation>
    <scope>NUCLEOTIDE SEQUENCE [LARGE SCALE GENOMIC DNA]</scope>
    <source>
        <strain evidence="4 6">21030615019</strain>
    </source>
</reference>
<protein>
    <recommendedName>
        <fullName evidence="7">Adhesin</fullName>
    </recommendedName>
</protein>
<evidence type="ECO:0000259" key="1">
    <source>
        <dbReference type="Pfam" id="PF24222"/>
    </source>
</evidence>
<feature type="domain" description="Fimbrial adhesin MrpH C-terminal" evidence="2">
    <location>
        <begin position="179"/>
        <end position="287"/>
    </location>
</feature>
<evidence type="ECO:0000313" key="5">
    <source>
        <dbReference type="Proteomes" id="UP000674270"/>
    </source>
</evidence>
<dbReference type="Pfam" id="PF24223">
    <property type="entry name" value="MrpH_C"/>
    <property type="match status" value="1"/>
</dbReference>
<organism evidence="3 5">
    <name type="scientific">Providencia huaxiensis</name>
    <dbReference type="NCBI Taxonomy" id="2027290"/>
    <lineage>
        <taxon>Bacteria</taxon>
        <taxon>Pseudomonadati</taxon>
        <taxon>Pseudomonadota</taxon>
        <taxon>Gammaproteobacteria</taxon>
        <taxon>Enterobacterales</taxon>
        <taxon>Morganellaceae</taxon>
        <taxon>Providencia</taxon>
    </lineage>
</organism>
<dbReference type="Proteomes" id="UP000674270">
    <property type="component" value="Unassembled WGS sequence"/>
</dbReference>
<gene>
    <name evidence="3" type="ORF">J7T18_16120</name>
    <name evidence="4" type="ORF">NLX89_02315</name>
</gene>
<reference evidence="3" key="1">
    <citation type="submission" date="2021-03" db="EMBL/GenBank/DDBJ databases">
        <authorList>
            <person name="Stanton E."/>
        </authorList>
    </citation>
    <scope>NUCLEOTIDE SEQUENCE</scope>
    <source>
        <strain evidence="3">2020EL-00113</strain>
    </source>
</reference>
<dbReference type="OrthoDB" id="6464009at2"/>
<dbReference type="KEGG" id="prq:CYG50_13885"/>